<dbReference type="PANTHER" id="PTHR43611">
    <property type="entry name" value="ALPHA-D-GLUCOSE 1-PHOSPHATE PHOSPHATASE"/>
    <property type="match status" value="1"/>
</dbReference>
<dbReference type="PANTHER" id="PTHR43611:SF3">
    <property type="entry name" value="FLAVIN MONONUCLEOTIDE HYDROLASE 1, CHLOROPLATIC"/>
    <property type="match status" value="1"/>
</dbReference>
<evidence type="ECO:0000313" key="1">
    <source>
        <dbReference type="EMBL" id="EON79434.1"/>
    </source>
</evidence>
<dbReference type="STRING" id="1232681.ADIS_0001"/>
<name>R7ZZF6_9BACT</name>
<dbReference type="Pfam" id="PF00702">
    <property type="entry name" value="Hydrolase"/>
    <property type="match status" value="1"/>
</dbReference>
<dbReference type="Proteomes" id="UP000013909">
    <property type="component" value="Unassembled WGS sequence"/>
</dbReference>
<proteinExistence type="predicted"/>
<keyword evidence="1" id="KW-0378">Hydrolase</keyword>
<dbReference type="SUPFAM" id="SSF56784">
    <property type="entry name" value="HAD-like"/>
    <property type="match status" value="1"/>
</dbReference>
<comment type="caution">
    <text evidence="1">The sequence shown here is derived from an EMBL/GenBank/DDBJ whole genome shotgun (WGS) entry which is preliminary data.</text>
</comment>
<dbReference type="Gene3D" id="3.40.50.1000">
    <property type="entry name" value="HAD superfamily/HAD-like"/>
    <property type="match status" value="1"/>
</dbReference>
<dbReference type="SFLD" id="SFLDG01129">
    <property type="entry name" value="C1.5:_HAD__Beta-PGM__Phosphata"/>
    <property type="match status" value="1"/>
</dbReference>
<organism evidence="1 2">
    <name type="scientific">Lunatimonas lonarensis</name>
    <dbReference type="NCBI Taxonomy" id="1232681"/>
    <lineage>
        <taxon>Bacteria</taxon>
        <taxon>Pseudomonadati</taxon>
        <taxon>Bacteroidota</taxon>
        <taxon>Cytophagia</taxon>
        <taxon>Cytophagales</taxon>
        <taxon>Cyclobacteriaceae</taxon>
    </lineage>
</organism>
<dbReference type="InterPro" id="IPR023198">
    <property type="entry name" value="PGP-like_dom2"/>
</dbReference>
<dbReference type="AlphaFoldDB" id="R7ZZF6"/>
<reference evidence="1 2" key="1">
    <citation type="submission" date="2013-02" db="EMBL/GenBank/DDBJ databases">
        <title>A novel strain isolated from Lonar lake, Maharashtra, India.</title>
        <authorList>
            <person name="Singh A."/>
        </authorList>
    </citation>
    <scope>NUCLEOTIDE SEQUENCE [LARGE SCALE GENOMIC DNA]</scope>
    <source>
        <strain evidence="1 2">AK24</strain>
    </source>
</reference>
<dbReference type="InterPro" id="IPR036412">
    <property type="entry name" value="HAD-like_sf"/>
</dbReference>
<evidence type="ECO:0000313" key="2">
    <source>
        <dbReference type="Proteomes" id="UP000013909"/>
    </source>
</evidence>
<sequence>MKNIPDIKFLIFDLGNVIYDIDYSLTFNKLYSKLPEDLHEHARQFMVSNTHFQLEMGKITESEFRDGVRDYFGQNWQDEWIDEVWNALLVDIPNERLELLAKLKSDYGIYMLSNTNSIHFKVVDELFAKRLGSAWPALFDKLFLSHEMGLRKPDKAIYQAVLDEIGGKPEECLFFDDLEANLEGARSLGIQTHHITHPKALIEFFENV</sequence>
<dbReference type="InterPro" id="IPR006439">
    <property type="entry name" value="HAD-SF_hydro_IA"/>
</dbReference>
<dbReference type="PRINTS" id="PR00413">
    <property type="entry name" value="HADHALOGNASE"/>
</dbReference>
<dbReference type="GO" id="GO:0016787">
    <property type="term" value="F:hydrolase activity"/>
    <property type="evidence" value="ECO:0007669"/>
    <property type="project" value="UniProtKB-KW"/>
</dbReference>
<dbReference type="Gene3D" id="1.10.150.240">
    <property type="entry name" value="Putative phosphatase, domain 2"/>
    <property type="match status" value="1"/>
</dbReference>
<dbReference type="NCBIfam" id="TIGR01509">
    <property type="entry name" value="HAD-SF-IA-v3"/>
    <property type="match status" value="1"/>
</dbReference>
<dbReference type="CDD" id="cd02603">
    <property type="entry name" value="HAD_sEH-N_like"/>
    <property type="match status" value="1"/>
</dbReference>
<accession>R7ZZF6</accession>
<dbReference type="OrthoDB" id="9797415at2"/>
<dbReference type="InterPro" id="IPR023214">
    <property type="entry name" value="HAD_sf"/>
</dbReference>
<protein>
    <submittedName>
        <fullName evidence="1">Haloacid dehalogenase-like hydrolase</fullName>
    </submittedName>
</protein>
<dbReference type="RefSeq" id="WP_010852156.1">
    <property type="nucleotide sequence ID" value="NZ_AQHR01000001.1"/>
</dbReference>
<dbReference type="SFLD" id="SFLDS00003">
    <property type="entry name" value="Haloacid_Dehalogenase"/>
    <property type="match status" value="1"/>
</dbReference>
<keyword evidence="2" id="KW-1185">Reference proteome</keyword>
<gene>
    <name evidence="1" type="ORF">ADIS_0001</name>
</gene>
<dbReference type="EMBL" id="AQHR01000001">
    <property type="protein sequence ID" value="EON79434.1"/>
    <property type="molecule type" value="Genomic_DNA"/>
</dbReference>